<name>A0A174J2J3_9CLOT</name>
<keyword evidence="9" id="KW-0902">Two-component regulatory system</keyword>
<keyword evidence="8 11" id="KW-1133">Transmembrane helix</keyword>
<evidence type="ECO:0000256" key="8">
    <source>
        <dbReference type="ARBA" id="ARBA00022989"/>
    </source>
</evidence>
<feature type="transmembrane region" description="Helical" evidence="11">
    <location>
        <begin position="160"/>
        <end position="181"/>
    </location>
</feature>
<evidence type="ECO:0000256" key="6">
    <source>
        <dbReference type="ARBA" id="ARBA00022692"/>
    </source>
</evidence>
<dbReference type="STRING" id="84024.ERS852471_01454"/>
<dbReference type="AlphaFoldDB" id="A0A174J2J3"/>
<gene>
    <name evidence="14" type="primary">arlS_2</name>
    <name evidence="14" type="ORF">ERS852470_03714</name>
</gene>
<dbReference type="CDD" id="cd00075">
    <property type="entry name" value="HATPase"/>
    <property type="match status" value="1"/>
</dbReference>
<keyword evidence="5 14" id="KW-0808">Transferase</keyword>
<dbReference type="GeneID" id="83011664"/>
<keyword evidence="6 11" id="KW-0812">Transmembrane</keyword>
<dbReference type="PANTHER" id="PTHR45528">
    <property type="entry name" value="SENSOR HISTIDINE KINASE CPXA"/>
    <property type="match status" value="1"/>
</dbReference>
<dbReference type="GO" id="GO:0000155">
    <property type="term" value="F:phosphorelay sensor kinase activity"/>
    <property type="evidence" value="ECO:0007669"/>
    <property type="project" value="InterPro"/>
</dbReference>
<dbReference type="InterPro" id="IPR050398">
    <property type="entry name" value="HssS/ArlS-like"/>
</dbReference>
<sequence length="458" mass="53463">MRTKKLPVFLEIMKSSFFIISLILIIYTIGQLITFWIFTDEYEKDLLEAKYKEISSLSKDINIEISENGFYEYLQQLTKVDDDEYIRIYSTDKIYYESPSEIWEEIKFDYVNQDIIMGSKIFDFEIYMVITGPIEIGNSQYTIQIIRENEMFQEFTENSLPILIFTLILGLALSGIGAMYVSKNFIKRLRRLTTTMNEIKEKGINKRAEISDLNDEVDKVNIVFNSMMDELEEAFHEQSRFVSDASHELKTPLTALHGHLSMLKRWGKNDKERLEKSLDICLKEVERLKKLVNDMLLLSKAEKSVVDLNKVDKIDPVILVDEVIEQYRFLNPNVTYIVNIDENIRIKVEPNDFKQLLIIFVDNSIKYNNKENVEISISIRKEASAIKLEVKDNGIGIPKNEIDNVKKRFYKVDKSRVNNNSFGIGLSIANRIVSNYNSKIYIESELDKYTIISVYFKG</sequence>
<dbReference type="InterPro" id="IPR003661">
    <property type="entry name" value="HisK_dim/P_dom"/>
</dbReference>
<dbReference type="Proteomes" id="UP000095558">
    <property type="component" value="Unassembled WGS sequence"/>
</dbReference>
<evidence type="ECO:0000313" key="15">
    <source>
        <dbReference type="Proteomes" id="UP000095558"/>
    </source>
</evidence>
<evidence type="ECO:0000256" key="2">
    <source>
        <dbReference type="ARBA" id="ARBA00004141"/>
    </source>
</evidence>
<dbReference type="InterPro" id="IPR003660">
    <property type="entry name" value="HAMP_dom"/>
</dbReference>
<dbReference type="Gene3D" id="1.10.287.130">
    <property type="match status" value="1"/>
</dbReference>
<dbReference type="InterPro" id="IPR036890">
    <property type="entry name" value="HATPase_C_sf"/>
</dbReference>
<dbReference type="Gene3D" id="6.10.340.10">
    <property type="match status" value="1"/>
</dbReference>
<dbReference type="Pfam" id="PF00672">
    <property type="entry name" value="HAMP"/>
    <property type="match status" value="1"/>
</dbReference>
<keyword evidence="4" id="KW-0597">Phosphoprotein</keyword>
<dbReference type="CDD" id="cd06225">
    <property type="entry name" value="HAMP"/>
    <property type="match status" value="1"/>
</dbReference>
<evidence type="ECO:0000256" key="3">
    <source>
        <dbReference type="ARBA" id="ARBA00012438"/>
    </source>
</evidence>
<evidence type="ECO:0000256" key="10">
    <source>
        <dbReference type="ARBA" id="ARBA00023136"/>
    </source>
</evidence>
<dbReference type="PROSITE" id="PS50885">
    <property type="entry name" value="HAMP"/>
    <property type="match status" value="1"/>
</dbReference>
<evidence type="ECO:0000313" key="14">
    <source>
        <dbReference type="EMBL" id="CUO92456.1"/>
    </source>
</evidence>
<dbReference type="SMART" id="SM00304">
    <property type="entry name" value="HAMP"/>
    <property type="match status" value="1"/>
</dbReference>
<evidence type="ECO:0000256" key="1">
    <source>
        <dbReference type="ARBA" id="ARBA00000085"/>
    </source>
</evidence>
<comment type="subcellular location">
    <subcellularLocation>
        <location evidence="2">Membrane</location>
        <topology evidence="2">Multi-pass membrane protein</topology>
    </subcellularLocation>
</comment>
<dbReference type="InterPro" id="IPR036097">
    <property type="entry name" value="HisK_dim/P_sf"/>
</dbReference>
<evidence type="ECO:0000256" key="11">
    <source>
        <dbReference type="SAM" id="Phobius"/>
    </source>
</evidence>
<dbReference type="InterPro" id="IPR004358">
    <property type="entry name" value="Sig_transdc_His_kin-like_C"/>
</dbReference>
<reference evidence="14 15" key="1">
    <citation type="submission" date="2015-09" db="EMBL/GenBank/DDBJ databases">
        <authorList>
            <consortium name="Pathogen Informatics"/>
        </authorList>
    </citation>
    <scope>NUCLEOTIDE SEQUENCE [LARGE SCALE GENOMIC DNA]</scope>
    <source>
        <strain evidence="14 15">2789STDY5834855</strain>
    </source>
</reference>
<dbReference type="OrthoDB" id="9786919at2"/>
<dbReference type="SMART" id="SM00388">
    <property type="entry name" value="HisKA"/>
    <property type="match status" value="1"/>
</dbReference>
<keyword evidence="7 14" id="KW-0418">Kinase</keyword>
<keyword evidence="10 11" id="KW-0472">Membrane</keyword>
<dbReference type="RefSeq" id="WP_052330636.1">
    <property type="nucleotide sequence ID" value="NZ_CYZV01000092.1"/>
</dbReference>
<dbReference type="Gene3D" id="3.30.565.10">
    <property type="entry name" value="Histidine kinase-like ATPase, C-terminal domain"/>
    <property type="match status" value="1"/>
</dbReference>
<dbReference type="SMART" id="SM00387">
    <property type="entry name" value="HATPase_c"/>
    <property type="match status" value="1"/>
</dbReference>
<dbReference type="SUPFAM" id="SSF55874">
    <property type="entry name" value="ATPase domain of HSP90 chaperone/DNA topoisomerase II/histidine kinase"/>
    <property type="match status" value="1"/>
</dbReference>
<evidence type="ECO:0000259" key="13">
    <source>
        <dbReference type="PROSITE" id="PS50885"/>
    </source>
</evidence>
<feature type="domain" description="Histidine kinase" evidence="12">
    <location>
        <begin position="244"/>
        <end position="458"/>
    </location>
</feature>
<protein>
    <recommendedName>
        <fullName evidence="3">histidine kinase</fullName>
        <ecNumber evidence="3">2.7.13.3</ecNumber>
    </recommendedName>
</protein>
<dbReference type="EC" id="2.7.13.3" evidence="3"/>
<comment type="catalytic activity">
    <reaction evidence="1">
        <text>ATP + protein L-histidine = ADP + protein N-phospho-L-histidine.</text>
        <dbReference type="EC" id="2.7.13.3"/>
    </reaction>
</comment>
<dbReference type="InterPro" id="IPR005467">
    <property type="entry name" value="His_kinase_dom"/>
</dbReference>
<dbReference type="Pfam" id="PF00512">
    <property type="entry name" value="HisKA"/>
    <property type="match status" value="1"/>
</dbReference>
<dbReference type="PANTHER" id="PTHR45528:SF12">
    <property type="entry name" value="SENSOR HISTIDINE KINASE ARSS"/>
    <property type="match status" value="1"/>
</dbReference>
<dbReference type="PRINTS" id="PR00344">
    <property type="entry name" value="BCTRLSENSOR"/>
</dbReference>
<evidence type="ECO:0000256" key="5">
    <source>
        <dbReference type="ARBA" id="ARBA00022679"/>
    </source>
</evidence>
<dbReference type="FunFam" id="1.10.287.130:FF:000001">
    <property type="entry name" value="Two-component sensor histidine kinase"/>
    <property type="match status" value="1"/>
</dbReference>
<feature type="domain" description="HAMP" evidence="13">
    <location>
        <begin position="183"/>
        <end position="236"/>
    </location>
</feature>
<evidence type="ECO:0000256" key="9">
    <source>
        <dbReference type="ARBA" id="ARBA00023012"/>
    </source>
</evidence>
<dbReference type="PROSITE" id="PS50109">
    <property type="entry name" value="HIS_KIN"/>
    <property type="match status" value="1"/>
</dbReference>
<organism evidence="14 15">
    <name type="scientific">Clostridium disporicum</name>
    <dbReference type="NCBI Taxonomy" id="84024"/>
    <lineage>
        <taxon>Bacteria</taxon>
        <taxon>Bacillati</taxon>
        <taxon>Bacillota</taxon>
        <taxon>Clostridia</taxon>
        <taxon>Eubacteriales</taxon>
        <taxon>Clostridiaceae</taxon>
        <taxon>Clostridium</taxon>
    </lineage>
</organism>
<dbReference type="Pfam" id="PF02518">
    <property type="entry name" value="HATPase_c"/>
    <property type="match status" value="1"/>
</dbReference>
<dbReference type="SUPFAM" id="SSF47384">
    <property type="entry name" value="Homodimeric domain of signal transducing histidine kinase"/>
    <property type="match status" value="1"/>
</dbReference>
<feature type="transmembrane region" description="Helical" evidence="11">
    <location>
        <begin position="12"/>
        <end position="38"/>
    </location>
</feature>
<dbReference type="EMBL" id="CYZV01000092">
    <property type="protein sequence ID" value="CUO92456.1"/>
    <property type="molecule type" value="Genomic_DNA"/>
</dbReference>
<dbReference type="InterPro" id="IPR003594">
    <property type="entry name" value="HATPase_dom"/>
</dbReference>
<evidence type="ECO:0000259" key="12">
    <source>
        <dbReference type="PROSITE" id="PS50109"/>
    </source>
</evidence>
<dbReference type="GO" id="GO:0016020">
    <property type="term" value="C:membrane"/>
    <property type="evidence" value="ECO:0007669"/>
    <property type="project" value="UniProtKB-SubCell"/>
</dbReference>
<evidence type="ECO:0000256" key="7">
    <source>
        <dbReference type="ARBA" id="ARBA00022777"/>
    </source>
</evidence>
<dbReference type="CDD" id="cd00082">
    <property type="entry name" value="HisKA"/>
    <property type="match status" value="1"/>
</dbReference>
<proteinExistence type="predicted"/>
<evidence type="ECO:0000256" key="4">
    <source>
        <dbReference type="ARBA" id="ARBA00022553"/>
    </source>
</evidence>
<accession>A0A174J2J3</accession>